<evidence type="ECO:0000313" key="2">
    <source>
        <dbReference type="Proteomes" id="UP001497480"/>
    </source>
</evidence>
<dbReference type="EMBL" id="CAXHTB010000014">
    <property type="protein sequence ID" value="CAL0319409.1"/>
    <property type="molecule type" value="Genomic_DNA"/>
</dbReference>
<gene>
    <name evidence="1" type="ORF">LLUT_LOCUS20469</name>
</gene>
<keyword evidence="2" id="KW-1185">Reference proteome</keyword>
<dbReference type="PANTHER" id="PTHR34807">
    <property type="entry name" value="OS08G0270800 PROTEIN"/>
    <property type="match status" value="1"/>
</dbReference>
<comment type="caution">
    <text evidence="1">The sequence shown here is derived from an EMBL/GenBank/DDBJ whole genome shotgun (WGS) entry which is preliminary data.</text>
</comment>
<proteinExistence type="predicted"/>
<name>A0AAV1XD13_LUPLU</name>
<evidence type="ECO:0000313" key="1">
    <source>
        <dbReference type="EMBL" id="CAL0319409.1"/>
    </source>
</evidence>
<dbReference type="AlphaFoldDB" id="A0AAV1XD13"/>
<dbReference type="Proteomes" id="UP001497480">
    <property type="component" value="Unassembled WGS sequence"/>
</dbReference>
<accession>A0AAV1XD13</accession>
<organism evidence="1 2">
    <name type="scientific">Lupinus luteus</name>
    <name type="common">European yellow lupine</name>
    <dbReference type="NCBI Taxonomy" id="3873"/>
    <lineage>
        <taxon>Eukaryota</taxon>
        <taxon>Viridiplantae</taxon>
        <taxon>Streptophyta</taxon>
        <taxon>Embryophyta</taxon>
        <taxon>Tracheophyta</taxon>
        <taxon>Spermatophyta</taxon>
        <taxon>Magnoliopsida</taxon>
        <taxon>eudicotyledons</taxon>
        <taxon>Gunneridae</taxon>
        <taxon>Pentapetalae</taxon>
        <taxon>rosids</taxon>
        <taxon>fabids</taxon>
        <taxon>Fabales</taxon>
        <taxon>Fabaceae</taxon>
        <taxon>Papilionoideae</taxon>
        <taxon>50 kb inversion clade</taxon>
        <taxon>genistoids sensu lato</taxon>
        <taxon>core genistoids</taxon>
        <taxon>Genisteae</taxon>
        <taxon>Lupinus</taxon>
    </lineage>
</organism>
<sequence>MRRKLQATKQKTLILLDEVRFLRQRYKYLLKNHSLKSQPKEEVPKLQKLKTQVLLVSPIFS</sequence>
<dbReference type="PANTHER" id="PTHR34807:SF3">
    <property type="entry name" value="OS08G0270800 PROTEIN"/>
    <property type="match status" value="1"/>
</dbReference>
<reference evidence="1 2" key="1">
    <citation type="submission" date="2024-03" db="EMBL/GenBank/DDBJ databases">
        <authorList>
            <person name="Martinez-Hernandez J."/>
        </authorList>
    </citation>
    <scope>NUCLEOTIDE SEQUENCE [LARGE SCALE GENOMIC DNA]</scope>
</reference>
<protein>
    <submittedName>
        <fullName evidence="1">Uncharacterized protein</fullName>
    </submittedName>
</protein>